<organism evidence="2 3">
    <name type="scientific">Tumebacillus lacus</name>
    <dbReference type="NCBI Taxonomy" id="2995335"/>
    <lineage>
        <taxon>Bacteria</taxon>
        <taxon>Bacillati</taxon>
        <taxon>Bacillota</taxon>
        <taxon>Bacilli</taxon>
        <taxon>Bacillales</taxon>
        <taxon>Alicyclobacillaceae</taxon>
        <taxon>Tumebacillus</taxon>
    </lineage>
</organism>
<dbReference type="PIRSF" id="PIRSF021700">
    <property type="entry name" value="3_dmu_93_MTrfase"/>
    <property type="match status" value="1"/>
</dbReference>
<dbReference type="SUPFAM" id="SSF54593">
    <property type="entry name" value="Glyoxalase/Bleomycin resistance protein/Dihydroxybiphenyl dioxygenase"/>
    <property type="match status" value="1"/>
</dbReference>
<dbReference type="CDD" id="cd06588">
    <property type="entry name" value="PhnB_like"/>
    <property type="match status" value="1"/>
</dbReference>
<dbReference type="EMBL" id="JAPMLT010000013">
    <property type="protein sequence ID" value="MCX7571849.1"/>
    <property type="molecule type" value="Genomic_DNA"/>
</dbReference>
<dbReference type="PANTHER" id="PTHR33990:SF2">
    <property type="entry name" value="PHNB-LIKE DOMAIN-CONTAINING PROTEIN"/>
    <property type="match status" value="1"/>
</dbReference>
<protein>
    <submittedName>
        <fullName evidence="2">VOC family protein</fullName>
    </submittedName>
</protein>
<dbReference type="RefSeq" id="WP_267153096.1">
    <property type="nucleotide sequence ID" value="NZ_JAPMLT010000013.1"/>
</dbReference>
<name>A0ABT3XAS0_9BACL</name>
<dbReference type="PANTHER" id="PTHR33990">
    <property type="entry name" value="PROTEIN YJDN-RELATED"/>
    <property type="match status" value="1"/>
</dbReference>
<sequence>MTVKIQKITTNLWFDTQAEEAAQFYTSIFENSKIDRVTRYSNGTVMTVEFQLDGQTFVALNGGPQYKFTEAISLIVNCEDQAEIDTYWEKLTEGGDEKAQVCGWLKDRYGVSWQIVPAALSEMISGPDPARSERVMNALLQTKSKIDLAALLQAYEG</sequence>
<keyword evidence="3" id="KW-1185">Reference proteome</keyword>
<dbReference type="InterPro" id="IPR009725">
    <property type="entry name" value="3_dmu_93_MTrfase"/>
</dbReference>
<dbReference type="InterPro" id="IPR029068">
    <property type="entry name" value="Glyas_Bleomycin-R_OHBP_Dase"/>
</dbReference>
<accession>A0ABT3XAS0</accession>
<dbReference type="InterPro" id="IPR028973">
    <property type="entry name" value="PhnB-like"/>
</dbReference>
<comment type="caution">
    <text evidence="2">The sequence shown here is derived from an EMBL/GenBank/DDBJ whole genome shotgun (WGS) entry which is preliminary data.</text>
</comment>
<dbReference type="Pfam" id="PF06983">
    <property type="entry name" value="3-dmu-9_3-mt"/>
    <property type="match status" value="1"/>
</dbReference>
<proteinExistence type="predicted"/>
<dbReference type="Proteomes" id="UP001208017">
    <property type="component" value="Unassembled WGS sequence"/>
</dbReference>
<gene>
    <name evidence="2" type="ORF">OS242_18040</name>
</gene>
<evidence type="ECO:0000259" key="1">
    <source>
        <dbReference type="Pfam" id="PF06983"/>
    </source>
</evidence>
<feature type="domain" description="PhnB-like" evidence="1">
    <location>
        <begin position="6"/>
        <end position="116"/>
    </location>
</feature>
<evidence type="ECO:0000313" key="3">
    <source>
        <dbReference type="Proteomes" id="UP001208017"/>
    </source>
</evidence>
<dbReference type="Gene3D" id="3.10.180.10">
    <property type="entry name" value="2,3-Dihydroxybiphenyl 1,2-Dioxygenase, domain 1"/>
    <property type="match status" value="1"/>
</dbReference>
<reference evidence="2 3" key="1">
    <citation type="submission" date="2022-11" db="EMBL/GenBank/DDBJ databases">
        <title>Study of microbial diversity in lake waters.</title>
        <authorList>
            <person name="Zhang J."/>
        </authorList>
    </citation>
    <scope>NUCLEOTIDE SEQUENCE [LARGE SCALE GENOMIC DNA]</scope>
    <source>
        <strain evidence="2 3">DT12</strain>
    </source>
</reference>
<evidence type="ECO:0000313" key="2">
    <source>
        <dbReference type="EMBL" id="MCX7571849.1"/>
    </source>
</evidence>